<sequence>TDFSYSTGSRLTYGQVHLLDSSLMEWFSRLYLGELDPSDPRASILTHRGLASSPSTLLVTAGLDPLFDEGVAYGCKLQNTGVGVDHLHCADLLHGFLSMPLALPKAIMVTQQISDYVRINISK</sequence>
<accession>A0A382S3W9</accession>
<evidence type="ECO:0000259" key="1">
    <source>
        <dbReference type="Pfam" id="PF07859"/>
    </source>
</evidence>
<gene>
    <name evidence="2" type="ORF">METZ01_LOCUS356672</name>
</gene>
<dbReference type="AlphaFoldDB" id="A0A382S3W9"/>
<dbReference type="Gene3D" id="3.40.50.1820">
    <property type="entry name" value="alpha/beta hydrolase"/>
    <property type="match status" value="1"/>
</dbReference>
<organism evidence="2">
    <name type="scientific">marine metagenome</name>
    <dbReference type="NCBI Taxonomy" id="408172"/>
    <lineage>
        <taxon>unclassified sequences</taxon>
        <taxon>metagenomes</taxon>
        <taxon>ecological metagenomes</taxon>
    </lineage>
</organism>
<evidence type="ECO:0000313" key="2">
    <source>
        <dbReference type="EMBL" id="SVD03818.1"/>
    </source>
</evidence>
<feature type="domain" description="Alpha/beta hydrolase fold-3" evidence="1">
    <location>
        <begin position="10"/>
        <end position="97"/>
    </location>
</feature>
<feature type="non-terminal residue" evidence="2">
    <location>
        <position position="1"/>
    </location>
</feature>
<dbReference type="Pfam" id="PF07859">
    <property type="entry name" value="Abhydrolase_3"/>
    <property type="match status" value="1"/>
</dbReference>
<protein>
    <recommendedName>
        <fullName evidence="1">Alpha/beta hydrolase fold-3 domain-containing protein</fullName>
    </recommendedName>
</protein>
<proteinExistence type="predicted"/>
<dbReference type="InterPro" id="IPR013094">
    <property type="entry name" value="AB_hydrolase_3"/>
</dbReference>
<dbReference type="EMBL" id="UINC01125761">
    <property type="protein sequence ID" value="SVD03818.1"/>
    <property type="molecule type" value="Genomic_DNA"/>
</dbReference>
<dbReference type="GO" id="GO:0016787">
    <property type="term" value="F:hydrolase activity"/>
    <property type="evidence" value="ECO:0007669"/>
    <property type="project" value="InterPro"/>
</dbReference>
<reference evidence="2" key="1">
    <citation type="submission" date="2018-05" db="EMBL/GenBank/DDBJ databases">
        <authorList>
            <person name="Lanie J.A."/>
            <person name="Ng W.-L."/>
            <person name="Kazmierczak K.M."/>
            <person name="Andrzejewski T.M."/>
            <person name="Davidsen T.M."/>
            <person name="Wayne K.J."/>
            <person name="Tettelin H."/>
            <person name="Glass J.I."/>
            <person name="Rusch D."/>
            <person name="Podicherti R."/>
            <person name="Tsui H.-C.T."/>
            <person name="Winkler M.E."/>
        </authorList>
    </citation>
    <scope>NUCLEOTIDE SEQUENCE</scope>
</reference>
<name>A0A382S3W9_9ZZZZ</name>
<dbReference type="SUPFAM" id="SSF53474">
    <property type="entry name" value="alpha/beta-Hydrolases"/>
    <property type="match status" value="1"/>
</dbReference>
<dbReference type="InterPro" id="IPR029058">
    <property type="entry name" value="AB_hydrolase_fold"/>
</dbReference>